<keyword evidence="12" id="KW-0753">Steroid metabolism</keyword>
<evidence type="ECO:0000313" key="14">
    <source>
        <dbReference type="EMBL" id="EDP44258.1"/>
    </source>
</evidence>
<dbReference type="GeneID" id="5855779"/>
<dbReference type="GO" id="GO:0030674">
    <property type="term" value="F:protein-macromolecule adaptor activity"/>
    <property type="evidence" value="ECO:0007669"/>
    <property type="project" value="TreeGrafter"/>
</dbReference>
<feature type="transmembrane region" description="Helical" evidence="13">
    <location>
        <begin position="98"/>
        <end position="116"/>
    </location>
</feature>
<evidence type="ECO:0000256" key="6">
    <source>
        <dbReference type="ARBA" id="ARBA00022955"/>
    </source>
</evidence>
<keyword evidence="7 13" id="KW-1133">Transmembrane helix</keyword>
<evidence type="ECO:0000256" key="2">
    <source>
        <dbReference type="ARBA" id="ARBA00005377"/>
    </source>
</evidence>
<keyword evidence="10 13" id="KW-0472">Membrane</keyword>
<dbReference type="GO" id="GO:0016126">
    <property type="term" value="P:sterol biosynthetic process"/>
    <property type="evidence" value="ECO:0007669"/>
    <property type="project" value="UniProtKB-KW"/>
</dbReference>
<dbReference type="STRING" id="425265.A8PYG0"/>
<protein>
    <recommendedName>
        <fullName evidence="16">Ergosterol biosynthesis protein</fullName>
    </recommendedName>
</protein>
<dbReference type="Proteomes" id="UP000008837">
    <property type="component" value="Unassembled WGS sequence"/>
</dbReference>
<evidence type="ECO:0008006" key="16">
    <source>
        <dbReference type="Google" id="ProtNLM"/>
    </source>
</evidence>
<dbReference type="OMA" id="AYAAFHI"/>
<keyword evidence="9" id="KW-0443">Lipid metabolism</keyword>
<comment type="similarity">
    <text evidence="2">Belongs to the ERG28 family.</text>
</comment>
<evidence type="ECO:0000313" key="15">
    <source>
        <dbReference type="Proteomes" id="UP000008837"/>
    </source>
</evidence>
<dbReference type="OrthoDB" id="6485510at2759"/>
<dbReference type="VEuPathDB" id="FungiDB:MGL_1655"/>
<gene>
    <name evidence="14" type="ORF">MGL_1655</name>
</gene>
<dbReference type="KEGG" id="mgl:MGL_1655"/>
<proteinExistence type="inferred from homology"/>
<keyword evidence="6" id="KW-0752">Steroid biosynthesis</keyword>
<keyword evidence="4 13" id="KW-0812">Transmembrane</keyword>
<evidence type="ECO:0000256" key="9">
    <source>
        <dbReference type="ARBA" id="ARBA00023098"/>
    </source>
</evidence>
<reference evidence="14 15" key="1">
    <citation type="journal article" date="2007" name="Proc. Natl. Acad. Sci. U.S.A.">
        <title>Dandruff-associated Malassezia genomes reveal convergent and divergent virulence traits shared with plant and human fungal pathogens.</title>
        <authorList>
            <person name="Xu J."/>
            <person name="Saunders C.W."/>
            <person name="Hu P."/>
            <person name="Grant R.A."/>
            <person name="Boekhout T."/>
            <person name="Kuramae E.E."/>
            <person name="Kronstad J.W."/>
            <person name="Deangelis Y.M."/>
            <person name="Reeder N.L."/>
            <person name="Johnstone K.R."/>
            <person name="Leland M."/>
            <person name="Fieno A.M."/>
            <person name="Begley W.M."/>
            <person name="Sun Y."/>
            <person name="Lacey M.P."/>
            <person name="Chaudhary T."/>
            <person name="Keough T."/>
            <person name="Chu L."/>
            <person name="Sears R."/>
            <person name="Yuan B."/>
            <person name="Dawson T.L.Jr."/>
        </authorList>
    </citation>
    <scope>NUCLEOTIDE SEQUENCE [LARGE SCALE GENOMIC DNA]</scope>
    <source>
        <strain evidence="15">ATCC MYA-4612 / CBS 7966</strain>
    </source>
</reference>
<comment type="caution">
    <text evidence="14">The sequence shown here is derived from an EMBL/GenBank/DDBJ whole genome shotgun (WGS) entry which is preliminary data.</text>
</comment>
<keyword evidence="11" id="KW-1207">Sterol metabolism</keyword>
<dbReference type="Pfam" id="PF03694">
    <property type="entry name" value="Erg28"/>
    <property type="match status" value="1"/>
</dbReference>
<comment type="subcellular location">
    <subcellularLocation>
        <location evidence="1">Endoplasmic reticulum membrane</location>
        <topology evidence="1">Multi-pass membrane protein</topology>
    </subcellularLocation>
</comment>
<evidence type="ECO:0000256" key="8">
    <source>
        <dbReference type="ARBA" id="ARBA00023011"/>
    </source>
</evidence>
<dbReference type="PANTHER" id="PTHR15451">
    <property type="entry name" value="ERGOSTEROL BIOSYNTHETIC PROTEIN 28-RELATED"/>
    <property type="match status" value="1"/>
</dbReference>
<dbReference type="InterPro" id="IPR005352">
    <property type="entry name" value="Erg28"/>
</dbReference>
<evidence type="ECO:0000256" key="1">
    <source>
        <dbReference type="ARBA" id="ARBA00004477"/>
    </source>
</evidence>
<evidence type="ECO:0000256" key="5">
    <source>
        <dbReference type="ARBA" id="ARBA00022824"/>
    </source>
</evidence>
<evidence type="ECO:0000256" key="3">
    <source>
        <dbReference type="ARBA" id="ARBA00022516"/>
    </source>
</evidence>
<dbReference type="RefSeq" id="XP_001731472.1">
    <property type="nucleotide sequence ID" value="XM_001731420.1"/>
</dbReference>
<keyword evidence="8" id="KW-0756">Sterol biosynthesis</keyword>
<dbReference type="EMBL" id="AAYY01000004">
    <property type="protein sequence ID" value="EDP44258.1"/>
    <property type="molecule type" value="Genomic_DNA"/>
</dbReference>
<name>A8PYG0_MALGO</name>
<keyword evidence="3" id="KW-0444">Lipid biosynthesis</keyword>
<organism evidence="14 15">
    <name type="scientific">Malassezia globosa (strain ATCC MYA-4612 / CBS 7966)</name>
    <name type="common">Dandruff-associated fungus</name>
    <dbReference type="NCBI Taxonomy" id="425265"/>
    <lineage>
        <taxon>Eukaryota</taxon>
        <taxon>Fungi</taxon>
        <taxon>Dikarya</taxon>
        <taxon>Basidiomycota</taxon>
        <taxon>Ustilaginomycotina</taxon>
        <taxon>Malasseziomycetes</taxon>
        <taxon>Malasseziales</taxon>
        <taxon>Malasseziaceae</taxon>
        <taxon>Malassezia</taxon>
    </lineage>
</organism>
<evidence type="ECO:0000256" key="12">
    <source>
        <dbReference type="ARBA" id="ARBA00023221"/>
    </source>
</evidence>
<dbReference type="GO" id="GO:0005789">
    <property type="term" value="C:endoplasmic reticulum membrane"/>
    <property type="evidence" value="ECO:0007669"/>
    <property type="project" value="UniProtKB-SubCell"/>
</dbReference>
<evidence type="ECO:0000256" key="4">
    <source>
        <dbReference type="ARBA" id="ARBA00022692"/>
    </source>
</evidence>
<dbReference type="FunCoup" id="A8PYG0">
    <property type="interactions" value="122"/>
</dbReference>
<dbReference type="PANTHER" id="PTHR15451:SF19">
    <property type="entry name" value="ERGOSTEROL BIOSYNTHETIC PROTEIN 28 HOMOLOG"/>
    <property type="match status" value="1"/>
</dbReference>
<keyword evidence="5" id="KW-0256">Endoplasmic reticulum</keyword>
<keyword evidence="15" id="KW-1185">Reference proteome</keyword>
<feature type="transmembrane region" description="Helical" evidence="13">
    <location>
        <begin position="63"/>
        <end position="86"/>
    </location>
</feature>
<dbReference type="AlphaFoldDB" id="A8PYG0"/>
<sequence length="118" mass="12936">MVGMVAAMNGIQNVFKPAFSRKVYASTEGIRQATPLAARLFGIWNLTSAMLRVYAAYHMSERGAYLMCLGTFVIACLHFVSEMLFFNTLAMVPGSISPIFVASGSIIAMILQYSYYVG</sequence>
<evidence type="ECO:0000256" key="10">
    <source>
        <dbReference type="ARBA" id="ARBA00023136"/>
    </source>
</evidence>
<evidence type="ECO:0000256" key="13">
    <source>
        <dbReference type="SAM" id="Phobius"/>
    </source>
</evidence>
<evidence type="ECO:0000256" key="7">
    <source>
        <dbReference type="ARBA" id="ARBA00022989"/>
    </source>
</evidence>
<accession>A8PYG0</accession>
<evidence type="ECO:0000256" key="11">
    <source>
        <dbReference type="ARBA" id="ARBA00023166"/>
    </source>
</evidence>
<dbReference type="InParanoid" id="A8PYG0"/>